<name>A0A8J6U474_9FLAO</name>
<dbReference type="AlphaFoldDB" id="A0A8J6U474"/>
<protein>
    <submittedName>
        <fullName evidence="1">Uncharacterized protein</fullName>
    </submittedName>
</protein>
<comment type="caution">
    <text evidence="1">The sequence shown here is derived from an EMBL/GenBank/DDBJ whole genome shotgun (WGS) entry which is preliminary data.</text>
</comment>
<reference evidence="1 2" key="1">
    <citation type="journal article" date="2018" name="J. Microbiol.">
        <title>Aestuariibaculum marinum sp. nov., a marine bacterium isolated from seawater in South Korea.</title>
        <authorList>
            <person name="Choi J."/>
            <person name="Lee D."/>
            <person name="Jang J.H."/>
            <person name="Cha S."/>
            <person name="Seo T."/>
        </authorList>
    </citation>
    <scope>NUCLEOTIDE SEQUENCE [LARGE SCALE GENOMIC DNA]</scope>
    <source>
        <strain evidence="1 2">IP7</strain>
    </source>
</reference>
<dbReference type="EMBL" id="JACVXD010000001">
    <property type="protein sequence ID" value="MBD0822659.1"/>
    <property type="molecule type" value="Genomic_DNA"/>
</dbReference>
<accession>A0A8J6U474</accession>
<evidence type="ECO:0000313" key="2">
    <source>
        <dbReference type="Proteomes" id="UP000621516"/>
    </source>
</evidence>
<organism evidence="1 2">
    <name type="scientific">Aestuariibaculum marinum</name>
    <dbReference type="NCBI Taxonomy" id="2683592"/>
    <lineage>
        <taxon>Bacteria</taxon>
        <taxon>Pseudomonadati</taxon>
        <taxon>Bacteroidota</taxon>
        <taxon>Flavobacteriia</taxon>
        <taxon>Flavobacteriales</taxon>
        <taxon>Flavobacteriaceae</taxon>
    </lineage>
</organism>
<proteinExistence type="predicted"/>
<dbReference type="RefSeq" id="WP_188221975.1">
    <property type="nucleotide sequence ID" value="NZ_JACVXD010000001.1"/>
</dbReference>
<evidence type="ECO:0000313" key="1">
    <source>
        <dbReference type="EMBL" id="MBD0822659.1"/>
    </source>
</evidence>
<gene>
    <name evidence="1" type="ORF">ICJ85_01380</name>
</gene>
<keyword evidence="2" id="KW-1185">Reference proteome</keyword>
<sequence>MKRQKDEEIDILKEVYQTQKINGNIIKNETPDFIIIDKEKNLKIGIEITTLYDNELGPISSDEKFAKKFIANHRPDLKKKNKKNKRFKNMWVAKIEKNPYISGSVNTDYTIVQSNDFGDFLDFFDKTINRKSEHYHENPKGLEFVNLIIKNKGGLLSNPKLDMTLFYNFIRKHGLLKTIINSNFQEIYFISKFKMGKLLIPLKWFVFFSEFLIFSKFWKQADFVKESMKSNLNDKINNFIIILLHLGFNNIYLYKEDEFKYIMFGNKYIKFHPHENTLKEVTFFTVELTKLKKAENHFNYKDYYFLFIKYNEFRNKVSPKFKDEDFIKLD</sequence>
<dbReference type="Proteomes" id="UP000621516">
    <property type="component" value="Unassembled WGS sequence"/>
</dbReference>